<dbReference type="GO" id="GO:0005524">
    <property type="term" value="F:ATP binding"/>
    <property type="evidence" value="ECO:0007669"/>
    <property type="project" value="UniProtKB-KW"/>
</dbReference>
<evidence type="ECO:0000256" key="3">
    <source>
        <dbReference type="ARBA" id="ARBA00022777"/>
    </source>
</evidence>
<evidence type="ECO:0000259" key="5">
    <source>
        <dbReference type="Pfam" id="PF05161"/>
    </source>
</evidence>
<dbReference type="SUPFAM" id="SSF82544">
    <property type="entry name" value="GckA/TtuD-like"/>
    <property type="match status" value="1"/>
</dbReference>
<evidence type="ECO:0000313" key="8">
    <source>
        <dbReference type="Proteomes" id="UP000315525"/>
    </source>
</evidence>
<organism evidence="7 8">
    <name type="scientific">candidate division TA06 bacterium</name>
    <dbReference type="NCBI Taxonomy" id="2250710"/>
    <lineage>
        <taxon>Bacteria</taxon>
        <taxon>Bacteria division TA06</taxon>
    </lineage>
</organism>
<dbReference type="Gene3D" id="3.40.1480.10">
    <property type="entry name" value="MOFRL domain"/>
    <property type="match status" value="1"/>
</dbReference>
<keyword evidence="3 7" id="KW-0418">Kinase</keyword>
<evidence type="ECO:0000256" key="2">
    <source>
        <dbReference type="ARBA" id="ARBA00022741"/>
    </source>
</evidence>
<dbReference type="FunFam" id="3.40.1480.10:FF:000002">
    <property type="entry name" value="Glycerate kinase"/>
    <property type="match status" value="1"/>
</dbReference>
<dbReference type="Proteomes" id="UP000315525">
    <property type="component" value="Unassembled WGS sequence"/>
</dbReference>
<feature type="domain" description="MOFRL" evidence="5">
    <location>
        <begin position="332"/>
        <end position="436"/>
    </location>
</feature>
<proteinExistence type="predicted"/>
<dbReference type="PANTHER" id="PTHR12227:SF0">
    <property type="entry name" value="GLYCERATE KINASE"/>
    <property type="match status" value="1"/>
</dbReference>
<dbReference type="Pfam" id="PF13660">
    <property type="entry name" value="DUF4147"/>
    <property type="match status" value="1"/>
</dbReference>
<dbReference type="InterPro" id="IPR037035">
    <property type="entry name" value="GK-like_C_sf"/>
</dbReference>
<dbReference type="InterPro" id="IPR038614">
    <property type="entry name" value="GK_N_sf"/>
</dbReference>
<dbReference type="InterPro" id="IPR025286">
    <property type="entry name" value="MOFRL_assoc_dom"/>
</dbReference>
<evidence type="ECO:0000313" key="7">
    <source>
        <dbReference type="EMBL" id="TET47299.1"/>
    </source>
</evidence>
<dbReference type="PANTHER" id="PTHR12227">
    <property type="entry name" value="GLYCERATE KINASE"/>
    <property type="match status" value="1"/>
</dbReference>
<dbReference type="InterPro" id="IPR007835">
    <property type="entry name" value="MOFRL"/>
</dbReference>
<dbReference type="AlphaFoldDB" id="A0A523UY18"/>
<protein>
    <submittedName>
        <fullName evidence="7">Glycerate kinase</fullName>
    </submittedName>
</protein>
<dbReference type="GO" id="GO:0005737">
    <property type="term" value="C:cytoplasm"/>
    <property type="evidence" value="ECO:0007669"/>
    <property type="project" value="TreeGrafter"/>
</dbReference>
<dbReference type="Pfam" id="PF05161">
    <property type="entry name" value="MOFRL"/>
    <property type="match status" value="1"/>
</dbReference>
<dbReference type="Gene3D" id="3.40.50.10180">
    <property type="entry name" value="Glycerate kinase, MOFRL-like N-terminal domain"/>
    <property type="match status" value="1"/>
</dbReference>
<feature type="domain" description="MOFRL-associated" evidence="6">
    <location>
        <begin position="14"/>
        <end position="249"/>
    </location>
</feature>
<keyword evidence="4" id="KW-0067">ATP-binding</keyword>
<reference evidence="7 8" key="1">
    <citation type="submission" date="2019-03" db="EMBL/GenBank/DDBJ databases">
        <title>Metabolic potential of uncultured bacteria and archaea associated with petroleum seepage in deep-sea sediments.</title>
        <authorList>
            <person name="Dong X."/>
            <person name="Hubert C."/>
        </authorList>
    </citation>
    <scope>NUCLEOTIDE SEQUENCE [LARGE SCALE GENOMIC DNA]</scope>
    <source>
        <strain evidence="7">E44_bin18</strain>
    </source>
</reference>
<evidence type="ECO:0000256" key="4">
    <source>
        <dbReference type="ARBA" id="ARBA00022840"/>
    </source>
</evidence>
<dbReference type="EMBL" id="SOJN01000024">
    <property type="protein sequence ID" value="TET47299.1"/>
    <property type="molecule type" value="Genomic_DNA"/>
</dbReference>
<gene>
    <name evidence="7" type="ORF">E3J62_01925</name>
</gene>
<comment type="caution">
    <text evidence="7">The sequence shown here is derived from an EMBL/GenBank/DDBJ whole genome shotgun (WGS) entry which is preliminary data.</text>
</comment>
<accession>A0A523UY18</accession>
<dbReference type="InterPro" id="IPR039760">
    <property type="entry name" value="MOFRL_protein"/>
</dbReference>
<dbReference type="GO" id="GO:0008887">
    <property type="term" value="F:glycerate kinase activity"/>
    <property type="evidence" value="ECO:0007669"/>
    <property type="project" value="InterPro"/>
</dbReference>
<keyword evidence="2" id="KW-0547">Nucleotide-binding</keyword>
<evidence type="ECO:0000259" key="6">
    <source>
        <dbReference type="Pfam" id="PF13660"/>
    </source>
</evidence>
<dbReference type="FunFam" id="3.40.50.10180:FF:000001">
    <property type="entry name" value="Glycerate kinase"/>
    <property type="match status" value="1"/>
</dbReference>
<name>A0A523UY18_UNCT6</name>
<sequence>MEKVLKKLRKDAFLIFEAGLSAVSAKDAVEKALILENGMLRVREREYNLSSYARIYLLGGGKASADMVAALHEVLGDTIAGGVVSVPHGQGGKAGKVRLLEASHPEPDQSGVENTREILRVAGQAGRDDLVFCVISGGGSSLLIAPPDGISLADIVEMNKALLMCGADIKEINTIRKHVSTIKGGRLARKIYPASLVTLVVSDVVGDDLASIASGPTVPDTTSYGECLGIVEKYGLCGRIPDAVIQHLQRGADGMVEESVGDGDEAFKNTHSIVVASNSTAVKAASARAKEMRYGVVSMSSSVVGDTHDAAHSHVRLAKKVLTKNDPVAPPACIISGGETTVKVRGHGKGGRNQEFVLSAAAEIEGLPIAVLSMGTDGIDGLTDAAGAICDGKTMARARELQLEATSYLNNNDSYNFFARLGDLVMTGPTGTNVSDIHIIIIGKPT</sequence>
<evidence type="ECO:0000256" key="1">
    <source>
        <dbReference type="ARBA" id="ARBA00022679"/>
    </source>
</evidence>
<keyword evidence="1" id="KW-0808">Transferase</keyword>